<sequence>MTIQLEMIYEPFQHVLNSWLGSPANFTSISMYLSLYQFRKVNLMSVVKSQSGHHVNTLIFILAETK</sequence>
<organism evidence="1">
    <name type="scientific">Solanum chacoense</name>
    <name type="common">Chaco potato</name>
    <dbReference type="NCBI Taxonomy" id="4108"/>
    <lineage>
        <taxon>Eukaryota</taxon>
        <taxon>Viridiplantae</taxon>
        <taxon>Streptophyta</taxon>
        <taxon>Embryophyta</taxon>
        <taxon>Tracheophyta</taxon>
        <taxon>Spermatophyta</taxon>
        <taxon>Magnoliopsida</taxon>
        <taxon>eudicotyledons</taxon>
        <taxon>Gunneridae</taxon>
        <taxon>Pentapetalae</taxon>
        <taxon>asterids</taxon>
        <taxon>lamiids</taxon>
        <taxon>Solanales</taxon>
        <taxon>Solanaceae</taxon>
        <taxon>Solanoideae</taxon>
        <taxon>Solaneae</taxon>
        <taxon>Solanum</taxon>
    </lineage>
</organism>
<accession>A0A0V0ILG4</accession>
<proteinExistence type="predicted"/>
<dbReference type="EMBL" id="GEDG01005046">
    <property type="protein sequence ID" value="JAP33400.1"/>
    <property type="molecule type" value="Transcribed_RNA"/>
</dbReference>
<protein>
    <submittedName>
        <fullName evidence="1">Putative ovule protein</fullName>
    </submittedName>
</protein>
<reference evidence="1" key="1">
    <citation type="submission" date="2015-12" db="EMBL/GenBank/DDBJ databases">
        <title>Gene expression during late stages of embryo sac development: a critical building block for successful pollen-pistil interactions.</title>
        <authorList>
            <person name="Liu Y."/>
            <person name="Joly V."/>
            <person name="Sabar M."/>
            <person name="Matton D.P."/>
        </authorList>
    </citation>
    <scope>NUCLEOTIDE SEQUENCE</scope>
</reference>
<name>A0A0V0ILG4_SOLCH</name>
<dbReference type="AlphaFoldDB" id="A0A0V0ILG4"/>
<evidence type="ECO:0000313" key="1">
    <source>
        <dbReference type="EMBL" id="JAP33400.1"/>
    </source>
</evidence>